<dbReference type="Pfam" id="PF00400">
    <property type="entry name" value="WD40"/>
    <property type="match status" value="6"/>
</dbReference>
<dbReference type="Proteomes" id="UP000829196">
    <property type="component" value="Unassembled WGS sequence"/>
</dbReference>
<dbReference type="InterPro" id="IPR015943">
    <property type="entry name" value="WD40/YVTN_repeat-like_dom_sf"/>
</dbReference>
<feature type="repeat" description="WD" evidence="3">
    <location>
        <begin position="156"/>
        <end position="190"/>
    </location>
</feature>
<dbReference type="OrthoDB" id="674604at2759"/>
<sequence>MQQISQPTKHARCTPMLVSLPWLCSECSSAAEDDNSAACGGGGYRAGIAGATPGSSPLSSSNSVSAFDDAISVVTHPSLPSLQSLIPPLNTFPLFSASYLCLSSITSNSSAATAALAASATSLLLYSATESTLSVYDLTDLRPIESIPAPYGAGAVKSISLSPNGSALFTAHQDGRIRVWNRSSRSGLHRLVTSLPTTADRLRRFPLPKNYVTIRRHHKRLWIEHADAVSGIAADASGLLYSVSWDKTLKIWSVSGLRCLESVSAHEDAVNAIVVAADGTVYTGSADRRIRVWTRPAGAKQHELIATLDRHRSAVNALALSGDGSVLYSGACDRSVLVWERNEKADYMMVTGTLRGHERAILSLSCAGEIVVSGSGDGVVRVWRRDGIRRAYSCLAVMGGHAKGVRSLVAVMMPGSGRDGGGSGDDEEYRVCSGSLDGEIRVWRVRVSSL</sequence>
<dbReference type="CDD" id="cd00200">
    <property type="entry name" value="WD40"/>
    <property type="match status" value="1"/>
</dbReference>
<dbReference type="FunFam" id="2.130.10.10:FF:000775">
    <property type="entry name" value="BnaA09g28200D protein"/>
    <property type="match status" value="1"/>
</dbReference>
<dbReference type="SMART" id="SM00320">
    <property type="entry name" value="WD40"/>
    <property type="match status" value="7"/>
</dbReference>
<feature type="repeat" description="WD" evidence="3">
    <location>
        <begin position="308"/>
        <end position="340"/>
    </location>
</feature>
<dbReference type="EMBL" id="JAGYWB010000018">
    <property type="protein sequence ID" value="KAI0492687.1"/>
    <property type="molecule type" value="Genomic_DNA"/>
</dbReference>
<organism evidence="4 5">
    <name type="scientific">Dendrobium nobile</name>
    <name type="common">Orchid</name>
    <dbReference type="NCBI Taxonomy" id="94219"/>
    <lineage>
        <taxon>Eukaryota</taxon>
        <taxon>Viridiplantae</taxon>
        <taxon>Streptophyta</taxon>
        <taxon>Embryophyta</taxon>
        <taxon>Tracheophyta</taxon>
        <taxon>Spermatophyta</taxon>
        <taxon>Magnoliopsida</taxon>
        <taxon>Liliopsida</taxon>
        <taxon>Asparagales</taxon>
        <taxon>Orchidaceae</taxon>
        <taxon>Epidendroideae</taxon>
        <taxon>Malaxideae</taxon>
        <taxon>Dendrobiinae</taxon>
        <taxon>Dendrobium</taxon>
    </lineage>
</organism>
<dbReference type="PANTHER" id="PTHR22844:SF199">
    <property type="entry name" value="F21J9.19"/>
    <property type="match status" value="1"/>
</dbReference>
<keyword evidence="1 3" id="KW-0853">WD repeat</keyword>
<dbReference type="Gene3D" id="2.130.10.10">
    <property type="entry name" value="YVTN repeat-like/Quinoprotein amine dehydrogenase"/>
    <property type="match status" value="2"/>
</dbReference>
<evidence type="ECO:0000313" key="4">
    <source>
        <dbReference type="EMBL" id="KAI0492687.1"/>
    </source>
</evidence>
<evidence type="ECO:0000256" key="3">
    <source>
        <dbReference type="PROSITE-ProRule" id="PRU00221"/>
    </source>
</evidence>
<dbReference type="InterPro" id="IPR001680">
    <property type="entry name" value="WD40_rpt"/>
</dbReference>
<dbReference type="SUPFAM" id="SSF50978">
    <property type="entry name" value="WD40 repeat-like"/>
    <property type="match status" value="1"/>
</dbReference>
<protein>
    <submittedName>
        <fullName evidence="4">Uncharacterized protein</fullName>
    </submittedName>
</protein>
<gene>
    <name evidence="4" type="ORF">KFK09_026963</name>
</gene>
<keyword evidence="2" id="KW-0677">Repeat</keyword>
<dbReference type="InterPro" id="IPR045182">
    <property type="entry name" value="JINGUBANG-like"/>
</dbReference>
<evidence type="ECO:0000256" key="2">
    <source>
        <dbReference type="ARBA" id="ARBA00022737"/>
    </source>
</evidence>
<dbReference type="PANTHER" id="PTHR22844">
    <property type="entry name" value="F-BOX AND WD40 DOMAIN PROTEIN"/>
    <property type="match status" value="1"/>
</dbReference>
<feature type="repeat" description="WD" evidence="3">
    <location>
        <begin position="263"/>
        <end position="293"/>
    </location>
</feature>
<reference evidence="4" key="1">
    <citation type="journal article" date="2022" name="Front. Genet.">
        <title>Chromosome-Scale Assembly of the Dendrobium nobile Genome Provides Insights Into the Molecular Mechanism of the Biosynthesis of the Medicinal Active Ingredient of Dendrobium.</title>
        <authorList>
            <person name="Xu Q."/>
            <person name="Niu S.-C."/>
            <person name="Li K.-L."/>
            <person name="Zheng P.-J."/>
            <person name="Zhang X.-J."/>
            <person name="Jia Y."/>
            <person name="Liu Y."/>
            <person name="Niu Y.-X."/>
            <person name="Yu L.-H."/>
            <person name="Chen D.-F."/>
            <person name="Zhang G.-Q."/>
        </authorList>
    </citation>
    <scope>NUCLEOTIDE SEQUENCE</scope>
    <source>
        <tissue evidence="4">Leaf</tissue>
    </source>
</reference>
<dbReference type="InterPro" id="IPR036322">
    <property type="entry name" value="WD40_repeat_dom_sf"/>
</dbReference>
<dbReference type="PRINTS" id="PR00320">
    <property type="entry name" value="GPROTEINBRPT"/>
</dbReference>
<evidence type="ECO:0000313" key="5">
    <source>
        <dbReference type="Proteomes" id="UP000829196"/>
    </source>
</evidence>
<evidence type="ECO:0000256" key="1">
    <source>
        <dbReference type="ARBA" id="ARBA00022574"/>
    </source>
</evidence>
<proteinExistence type="predicted"/>
<keyword evidence="5" id="KW-1185">Reference proteome</keyword>
<dbReference type="PROSITE" id="PS50294">
    <property type="entry name" value="WD_REPEATS_REGION"/>
    <property type="match status" value="4"/>
</dbReference>
<name>A0A8T3A8C0_DENNO</name>
<dbReference type="PROSITE" id="PS50082">
    <property type="entry name" value="WD_REPEATS_2"/>
    <property type="match status" value="4"/>
</dbReference>
<dbReference type="InterPro" id="IPR020472">
    <property type="entry name" value="WD40_PAC1"/>
</dbReference>
<accession>A0A8T3A8C0</accession>
<dbReference type="SMR" id="A0A8T3A8C0"/>
<feature type="repeat" description="WD" evidence="3">
    <location>
        <begin position="354"/>
        <end position="383"/>
    </location>
</feature>
<dbReference type="AlphaFoldDB" id="A0A8T3A8C0"/>
<comment type="caution">
    <text evidence="4">The sequence shown here is derived from an EMBL/GenBank/DDBJ whole genome shotgun (WGS) entry which is preliminary data.</text>
</comment>